<proteinExistence type="predicted"/>
<accession>A0A6C0HN03</accession>
<dbReference type="EMBL" id="MN739994">
    <property type="protein sequence ID" value="QHT82022.1"/>
    <property type="molecule type" value="Genomic_DNA"/>
</dbReference>
<dbReference type="AlphaFoldDB" id="A0A6C0HN03"/>
<protein>
    <submittedName>
        <fullName evidence="1">Uncharacterized protein</fullName>
    </submittedName>
</protein>
<reference evidence="1" key="1">
    <citation type="journal article" date="2020" name="Nature">
        <title>Giant virus diversity and host interactions through global metagenomics.</title>
        <authorList>
            <person name="Schulz F."/>
            <person name="Roux S."/>
            <person name="Paez-Espino D."/>
            <person name="Jungbluth S."/>
            <person name="Walsh D.A."/>
            <person name="Denef V.J."/>
            <person name="McMahon K.D."/>
            <person name="Konstantinidis K.T."/>
            <person name="Eloe-Fadrosh E.A."/>
            <person name="Kyrpides N.C."/>
            <person name="Woyke T."/>
        </authorList>
    </citation>
    <scope>NUCLEOTIDE SEQUENCE</scope>
    <source>
        <strain evidence="1">GVMAG-M-3300023184-160</strain>
    </source>
</reference>
<sequence>MSVVDFQFDQLSRIGNDAVTNTQKGIMNQHYSNYNLMNPYTQSCNTTMEFATSQPNLFFRGTYGVGPNGCNVEQSTQLQQSKNTTNNIKVSLHQRPYLSVPFLGRGNVNVAAENELKFGDTFKEKKSVIQMSEADYLPLESFPLYDKDVMVKKSGLESGWFVGTDTRELYKQNTPKA</sequence>
<name>A0A6C0HN03_9ZZZZ</name>
<evidence type="ECO:0000313" key="1">
    <source>
        <dbReference type="EMBL" id="QHT82022.1"/>
    </source>
</evidence>
<organism evidence="1">
    <name type="scientific">viral metagenome</name>
    <dbReference type="NCBI Taxonomy" id="1070528"/>
    <lineage>
        <taxon>unclassified sequences</taxon>
        <taxon>metagenomes</taxon>
        <taxon>organismal metagenomes</taxon>
    </lineage>
</organism>